<comment type="catalytic activity">
    <reaction evidence="1">
        <text>S-ubiquitinyl-[E2 ubiquitin-conjugating enzyme]-L-cysteine + [acceptor protein]-L-lysine = [E2 ubiquitin-conjugating enzyme]-L-cysteine + N(6)-ubiquitinyl-[acceptor protein]-L-lysine.</text>
        <dbReference type="EC" id="2.3.2.27"/>
    </reaction>
</comment>
<evidence type="ECO:0000256" key="7">
    <source>
        <dbReference type="ARBA" id="ARBA00023015"/>
    </source>
</evidence>
<evidence type="ECO:0000256" key="4">
    <source>
        <dbReference type="ARBA" id="ARBA00022723"/>
    </source>
</evidence>
<reference evidence="12" key="1">
    <citation type="journal article" date="2023" name="Insect Mol. Biol.">
        <title>Genome sequencing provides insights into the evolution of gene families encoding plant cell wall-degrading enzymes in longhorned beetles.</title>
        <authorList>
            <person name="Shin N.R."/>
            <person name="Okamura Y."/>
            <person name="Kirsch R."/>
            <person name="Pauchet Y."/>
        </authorList>
    </citation>
    <scope>NUCLEOTIDE SEQUENCE</scope>
    <source>
        <strain evidence="12">AMC_N1</strain>
    </source>
</reference>
<accession>A0AAV8Z0U1</accession>
<dbReference type="InterPro" id="IPR017907">
    <property type="entry name" value="Znf_RING_CS"/>
</dbReference>
<dbReference type="GO" id="GO:0008270">
    <property type="term" value="F:zinc ion binding"/>
    <property type="evidence" value="ECO:0007669"/>
    <property type="project" value="UniProtKB-KW"/>
</dbReference>
<evidence type="ECO:0000256" key="1">
    <source>
        <dbReference type="ARBA" id="ARBA00000900"/>
    </source>
</evidence>
<feature type="compositionally biased region" description="Basic residues" evidence="9">
    <location>
        <begin position="348"/>
        <end position="367"/>
    </location>
</feature>
<keyword evidence="4" id="KW-0479">Metal-binding</keyword>
<protein>
    <recommendedName>
        <fullName evidence="2">RING-type E3 ubiquitin transferase</fullName>
        <ecNumber evidence="2">2.3.2.27</ecNumber>
    </recommendedName>
</protein>
<evidence type="ECO:0000256" key="5">
    <source>
        <dbReference type="ARBA" id="ARBA00022771"/>
    </source>
</evidence>
<feature type="compositionally biased region" description="Basic and acidic residues" evidence="9">
    <location>
        <begin position="429"/>
        <end position="442"/>
    </location>
</feature>
<name>A0AAV8Z0U1_9CUCU</name>
<evidence type="ECO:0000259" key="11">
    <source>
        <dbReference type="Pfam" id="PF26084"/>
    </source>
</evidence>
<feature type="domain" description="Zinc finger C3HC4 RING-type" evidence="10">
    <location>
        <begin position="20"/>
        <end position="50"/>
    </location>
</feature>
<dbReference type="GO" id="GO:0061630">
    <property type="term" value="F:ubiquitin protein ligase activity"/>
    <property type="evidence" value="ECO:0007669"/>
    <property type="project" value="UniProtKB-EC"/>
</dbReference>
<dbReference type="PANTHER" id="PTHR46077">
    <property type="entry name" value="E3 UBIQUITIN-PROTEIN LIGASE TOPORS"/>
    <property type="match status" value="1"/>
</dbReference>
<feature type="compositionally biased region" description="Basic and acidic residues" evidence="9">
    <location>
        <begin position="502"/>
        <end position="512"/>
    </location>
</feature>
<dbReference type="InterPro" id="IPR058745">
    <property type="entry name" value="PWI_Topors"/>
</dbReference>
<dbReference type="EMBL" id="JAPWTK010000021">
    <property type="protein sequence ID" value="KAJ8957648.1"/>
    <property type="molecule type" value="Genomic_DNA"/>
</dbReference>
<dbReference type="GO" id="GO:0006513">
    <property type="term" value="P:protein monoubiquitination"/>
    <property type="evidence" value="ECO:0007669"/>
    <property type="project" value="TreeGrafter"/>
</dbReference>
<evidence type="ECO:0000256" key="2">
    <source>
        <dbReference type="ARBA" id="ARBA00012483"/>
    </source>
</evidence>
<dbReference type="Gene3D" id="3.30.40.10">
    <property type="entry name" value="Zinc/RING finger domain, C3HC4 (zinc finger)"/>
    <property type="match status" value="1"/>
</dbReference>
<dbReference type="Pfam" id="PF26084">
    <property type="entry name" value="PWI_Topors"/>
    <property type="match status" value="1"/>
</dbReference>
<dbReference type="EC" id="2.3.2.27" evidence="2"/>
<dbReference type="GO" id="GO:0005634">
    <property type="term" value="C:nucleus"/>
    <property type="evidence" value="ECO:0007669"/>
    <property type="project" value="UniProtKB-ARBA"/>
</dbReference>
<dbReference type="AlphaFoldDB" id="A0AAV8Z0U1"/>
<evidence type="ECO:0000256" key="3">
    <source>
        <dbReference type="ARBA" id="ARBA00022679"/>
    </source>
</evidence>
<evidence type="ECO:0000313" key="13">
    <source>
        <dbReference type="Proteomes" id="UP001162162"/>
    </source>
</evidence>
<feature type="compositionally biased region" description="Basic residues" evidence="9">
    <location>
        <begin position="396"/>
        <end position="415"/>
    </location>
</feature>
<feature type="compositionally biased region" description="Polar residues" evidence="9">
    <location>
        <begin position="370"/>
        <end position="379"/>
    </location>
</feature>
<dbReference type="InterPro" id="IPR013083">
    <property type="entry name" value="Znf_RING/FYVE/PHD"/>
</dbReference>
<sequence>MAESRVIVNRPNSSSPPPNCAICLGTCTNKCFSDSCMHQFCFKCLLEWSKEYDEHVVEITPPEEIHIMDNEEFLVLPLTPSSHTRHQFHFRNMYHRRRRDNTSTSFRRSIYMRNLWVNAPPDVTGRYRDVSPSFFRSCPGARTRLVPWLNRELNALLYENTRLVMRLVDVIMDRLLRYHICSRTFRNLLYEYLLNKTAHFVHEFYNFMRSPFDMIGYDRHVVYTERPQSPAPYIDVSDNDDDDSDVIIVGATNPEEPVVIDLVNTDSDEPILVSQEEPQLPLPIPERCAEPERRTPVLPLKLRLKHKRQTREKEKRLRQKRKFRRHRSRSSSSTASSSSSESTESSKSSHKRYKRRKKHKKASKKREHPLTTSESSTDLENTDSESADDLPLSTFARRKKHTKKVKKRDRSYKTSKHSDYSSMSGSVKEPTKKDSDRERQDDSNLPGCSRYSSDSCPRSPFAVAPNNEDSSGSANAPTCSKYAYSPYTSEQEGTTSSNVNSEVREVRPEEKNGGPSGSGNGRLRNILIKKEGSSNMWYSYPCKAGVFGIAEAGGYEWHGVTRAPPRERALYRSTDGVCCVLFSSSTIVGYAKVRGAGESRGTAGANRTVFRRSW</sequence>
<dbReference type="PROSITE" id="PS00518">
    <property type="entry name" value="ZF_RING_1"/>
    <property type="match status" value="1"/>
</dbReference>
<gene>
    <name evidence="12" type="ORF">NQ318_017540</name>
</gene>
<keyword evidence="6" id="KW-0862">Zinc</keyword>
<dbReference type="InterPro" id="IPR018957">
    <property type="entry name" value="Znf_C3HC4_RING-type"/>
</dbReference>
<proteinExistence type="predicted"/>
<keyword evidence="5" id="KW-0863">Zinc-finger</keyword>
<feature type="compositionally biased region" description="Polar residues" evidence="9">
    <location>
        <begin position="486"/>
        <end position="501"/>
    </location>
</feature>
<dbReference type="Pfam" id="PF00097">
    <property type="entry name" value="zf-C3HC4"/>
    <property type="match status" value="1"/>
</dbReference>
<evidence type="ECO:0000313" key="12">
    <source>
        <dbReference type="EMBL" id="KAJ8957648.1"/>
    </source>
</evidence>
<dbReference type="PANTHER" id="PTHR46077:SF1">
    <property type="entry name" value="TOP1 BINDING ARGININE_SERINE RICH PROTEIN, E3 UBIQUITIN LIGASE"/>
    <property type="match status" value="1"/>
</dbReference>
<dbReference type="SUPFAM" id="SSF57850">
    <property type="entry name" value="RING/U-box"/>
    <property type="match status" value="1"/>
</dbReference>
<feature type="region of interest" description="Disordered" evidence="9">
    <location>
        <begin position="272"/>
        <end position="524"/>
    </location>
</feature>
<evidence type="ECO:0000259" key="10">
    <source>
        <dbReference type="Pfam" id="PF00097"/>
    </source>
</evidence>
<keyword evidence="13" id="KW-1185">Reference proteome</keyword>
<dbReference type="Proteomes" id="UP001162162">
    <property type="component" value="Unassembled WGS sequence"/>
</dbReference>
<comment type="caution">
    <text evidence="12">The sequence shown here is derived from an EMBL/GenBank/DDBJ whole genome shotgun (WGS) entry which is preliminary data.</text>
</comment>
<keyword evidence="8" id="KW-0804">Transcription</keyword>
<feature type="compositionally biased region" description="Low complexity" evidence="9">
    <location>
        <begin position="330"/>
        <end position="346"/>
    </location>
</feature>
<dbReference type="GO" id="GO:0000209">
    <property type="term" value="P:protein polyubiquitination"/>
    <property type="evidence" value="ECO:0007669"/>
    <property type="project" value="TreeGrafter"/>
</dbReference>
<keyword evidence="3" id="KW-0808">Transferase</keyword>
<evidence type="ECO:0000256" key="9">
    <source>
        <dbReference type="SAM" id="MobiDB-lite"/>
    </source>
</evidence>
<evidence type="ECO:0000256" key="6">
    <source>
        <dbReference type="ARBA" id="ARBA00022833"/>
    </source>
</evidence>
<feature type="compositionally biased region" description="Basic residues" evidence="9">
    <location>
        <begin position="302"/>
        <end position="329"/>
    </location>
</feature>
<feature type="domain" description="Topors PWI-like" evidence="11">
    <location>
        <begin position="139"/>
        <end position="210"/>
    </location>
</feature>
<feature type="compositionally biased region" description="Polar residues" evidence="9">
    <location>
        <begin position="467"/>
        <end position="478"/>
    </location>
</feature>
<organism evidence="12 13">
    <name type="scientific">Aromia moschata</name>
    <dbReference type="NCBI Taxonomy" id="1265417"/>
    <lineage>
        <taxon>Eukaryota</taxon>
        <taxon>Metazoa</taxon>
        <taxon>Ecdysozoa</taxon>
        <taxon>Arthropoda</taxon>
        <taxon>Hexapoda</taxon>
        <taxon>Insecta</taxon>
        <taxon>Pterygota</taxon>
        <taxon>Neoptera</taxon>
        <taxon>Endopterygota</taxon>
        <taxon>Coleoptera</taxon>
        <taxon>Polyphaga</taxon>
        <taxon>Cucujiformia</taxon>
        <taxon>Chrysomeloidea</taxon>
        <taxon>Cerambycidae</taxon>
        <taxon>Cerambycinae</taxon>
        <taxon>Callichromatini</taxon>
        <taxon>Aromia</taxon>
    </lineage>
</organism>
<evidence type="ECO:0000256" key="8">
    <source>
        <dbReference type="ARBA" id="ARBA00023163"/>
    </source>
</evidence>
<keyword evidence="7" id="KW-0805">Transcription regulation</keyword>